<dbReference type="AlphaFoldDB" id="A0AAD7I529"/>
<evidence type="ECO:0000313" key="1">
    <source>
        <dbReference type="EMBL" id="KAJ7734260.1"/>
    </source>
</evidence>
<accession>A0AAD7I529</accession>
<keyword evidence="2" id="KW-1185">Reference proteome</keyword>
<comment type="caution">
    <text evidence="1">The sequence shown here is derived from an EMBL/GenBank/DDBJ whole genome shotgun (WGS) entry which is preliminary data.</text>
</comment>
<name>A0AAD7I529_9AGAR</name>
<reference evidence="1" key="1">
    <citation type="submission" date="2023-03" db="EMBL/GenBank/DDBJ databases">
        <title>Massive genome expansion in bonnet fungi (Mycena s.s.) driven by repeated elements and novel gene families across ecological guilds.</title>
        <authorList>
            <consortium name="Lawrence Berkeley National Laboratory"/>
            <person name="Harder C.B."/>
            <person name="Miyauchi S."/>
            <person name="Viragh M."/>
            <person name="Kuo A."/>
            <person name="Thoen E."/>
            <person name="Andreopoulos B."/>
            <person name="Lu D."/>
            <person name="Skrede I."/>
            <person name="Drula E."/>
            <person name="Henrissat B."/>
            <person name="Morin E."/>
            <person name="Kohler A."/>
            <person name="Barry K."/>
            <person name="LaButti K."/>
            <person name="Morin E."/>
            <person name="Salamov A."/>
            <person name="Lipzen A."/>
            <person name="Mereny Z."/>
            <person name="Hegedus B."/>
            <person name="Baldrian P."/>
            <person name="Stursova M."/>
            <person name="Weitz H."/>
            <person name="Taylor A."/>
            <person name="Grigoriev I.V."/>
            <person name="Nagy L.G."/>
            <person name="Martin F."/>
            <person name="Kauserud H."/>
        </authorList>
    </citation>
    <scope>NUCLEOTIDE SEQUENCE</scope>
    <source>
        <strain evidence="1">CBHHK182m</strain>
    </source>
</reference>
<evidence type="ECO:0000313" key="2">
    <source>
        <dbReference type="Proteomes" id="UP001215598"/>
    </source>
</evidence>
<proteinExistence type="predicted"/>
<organism evidence="1 2">
    <name type="scientific">Mycena metata</name>
    <dbReference type="NCBI Taxonomy" id="1033252"/>
    <lineage>
        <taxon>Eukaryota</taxon>
        <taxon>Fungi</taxon>
        <taxon>Dikarya</taxon>
        <taxon>Basidiomycota</taxon>
        <taxon>Agaricomycotina</taxon>
        <taxon>Agaricomycetes</taxon>
        <taxon>Agaricomycetidae</taxon>
        <taxon>Agaricales</taxon>
        <taxon>Marasmiineae</taxon>
        <taxon>Mycenaceae</taxon>
        <taxon>Mycena</taxon>
    </lineage>
</organism>
<gene>
    <name evidence="1" type="ORF">B0H16DRAFT_1578077</name>
</gene>
<protein>
    <submittedName>
        <fullName evidence="1">Uncharacterized protein</fullName>
    </submittedName>
</protein>
<dbReference type="Proteomes" id="UP001215598">
    <property type="component" value="Unassembled WGS sequence"/>
</dbReference>
<sequence>MLEAALSVGGDLGFGARGIGDAVCVCGLAPYGRSFVLVGRHGPRAFVNWWGFEFSFFGGGGGGGSAASLSTNPSCALSPLPPRTWDACAPPPSISGALVANRGLRLRRVSGAGWMRTLAFPGFARRCAWGFGLPGGRSCVCGTPCATFVRGLAGI</sequence>
<dbReference type="EMBL" id="JARKIB010000133">
    <property type="protein sequence ID" value="KAJ7734260.1"/>
    <property type="molecule type" value="Genomic_DNA"/>
</dbReference>